<dbReference type="FunFam" id="1.10.1040.10:FF:000017">
    <property type="entry name" value="2-dehydropantoate 2-reductase"/>
    <property type="match status" value="1"/>
</dbReference>
<dbReference type="EMBL" id="DVMU01000084">
    <property type="protein sequence ID" value="HIU33659.1"/>
    <property type="molecule type" value="Genomic_DNA"/>
</dbReference>
<keyword evidence="2 4" id="KW-0521">NADP</keyword>
<dbReference type="Pfam" id="PF08546">
    <property type="entry name" value="ApbA_C"/>
    <property type="match status" value="1"/>
</dbReference>
<dbReference type="InterPro" id="IPR051402">
    <property type="entry name" value="KPR-Related"/>
</dbReference>
<dbReference type="InterPro" id="IPR008927">
    <property type="entry name" value="6-PGluconate_DH-like_C_sf"/>
</dbReference>
<evidence type="ECO:0000256" key="3">
    <source>
        <dbReference type="ARBA" id="ARBA00023002"/>
    </source>
</evidence>
<dbReference type="AlphaFoldDB" id="A0A9D1ID50"/>
<dbReference type="GO" id="GO:0015940">
    <property type="term" value="P:pantothenate biosynthetic process"/>
    <property type="evidence" value="ECO:0007669"/>
    <property type="project" value="UniProtKB-KW"/>
</dbReference>
<evidence type="ECO:0000259" key="5">
    <source>
        <dbReference type="Pfam" id="PF02558"/>
    </source>
</evidence>
<dbReference type="SUPFAM" id="SSF48179">
    <property type="entry name" value="6-phosphogluconate dehydrogenase C-terminal domain-like"/>
    <property type="match status" value="1"/>
</dbReference>
<dbReference type="Proteomes" id="UP000824072">
    <property type="component" value="Unassembled WGS sequence"/>
</dbReference>
<comment type="caution">
    <text evidence="7">The sequence shown here is derived from an EMBL/GenBank/DDBJ whole genome shotgun (WGS) entry which is preliminary data.</text>
</comment>
<dbReference type="GO" id="GO:0005737">
    <property type="term" value="C:cytoplasm"/>
    <property type="evidence" value="ECO:0007669"/>
    <property type="project" value="TreeGrafter"/>
</dbReference>
<evidence type="ECO:0000313" key="8">
    <source>
        <dbReference type="Proteomes" id="UP000824072"/>
    </source>
</evidence>
<evidence type="ECO:0000259" key="6">
    <source>
        <dbReference type="Pfam" id="PF08546"/>
    </source>
</evidence>
<dbReference type="NCBIfam" id="TIGR00745">
    <property type="entry name" value="apbA_panE"/>
    <property type="match status" value="1"/>
</dbReference>
<dbReference type="InterPro" id="IPR003710">
    <property type="entry name" value="ApbA"/>
</dbReference>
<keyword evidence="3 4" id="KW-0560">Oxidoreductase</keyword>
<dbReference type="InterPro" id="IPR013328">
    <property type="entry name" value="6PGD_dom2"/>
</dbReference>
<dbReference type="GO" id="GO:0008677">
    <property type="term" value="F:2-dehydropantoate 2-reductase activity"/>
    <property type="evidence" value="ECO:0007669"/>
    <property type="project" value="UniProtKB-EC"/>
</dbReference>
<organism evidence="7 8">
    <name type="scientific">Candidatus Pullichristensenella excrementigallinarum</name>
    <dbReference type="NCBI Taxonomy" id="2840907"/>
    <lineage>
        <taxon>Bacteria</taxon>
        <taxon>Bacillati</taxon>
        <taxon>Bacillota</taxon>
        <taxon>Clostridia</taxon>
        <taxon>Candidatus Pullichristensenella</taxon>
    </lineage>
</organism>
<gene>
    <name evidence="7" type="ORF">IAB02_03765</name>
</gene>
<dbReference type="InterPro" id="IPR013332">
    <property type="entry name" value="KPR_N"/>
</dbReference>
<comment type="function">
    <text evidence="4">Catalyzes the NADPH-dependent reduction of ketopantoate into pantoic acid.</text>
</comment>
<evidence type="ECO:0000313" key="7">
    <source>
        <dbReference type="EMBL" id="HIU33659.1"/>
    </source>
</evidence>
<accession>A0A9D1ID50</accession>
<dbReference type="SUPFAM" id="SSF51735">
    <property type="entry name" value="NAD(P)-binding Rossmann-fold domains"/>
    <property type="match status" value="1"/>
</dbReference>
<comment type="catalytic activity">
    <reaction evidence="4">
        <text>(R)-pantoate + NADP(+) = 2-dehydropantoate + NADPH + H(+)</text>
        <dbReference type="Rhea" id="RHEA:16233"/>
        <dbReference type="ChEBI" id="CHEBI:11561"/>
        <dbReference type="ChEBI" id="CHEBI:15378"/>
        <dbReference type="ChEBI" id="CHEBI:15980"/>
        <dbReference type="ChEBI" id="CHEBI:57783"/>
        <dbReference type="ChEBI" id="CHEBI:58349"/>
        <dbReference type="EC" id="1.1.1.169"/>
    </reaction>
</comment>
<evidence type="ECO:0000256" key="2">
    <source>
        <dbReference type="ARBA" id="ARBA00022857"/>
    </source>
</evidence>
<reference evidence="7" key="1">
    <citation type="submission" date="2020-10" db="EMBL/GenBank/DDBJ databases">
        <authorList>
            <person name="Gilroy R."/>
        </authorList>
    </citation>
    <scope>NUCLEOTIDE SEQUENCE</scope>
    <source>
        <strain evidence="7">ChiHcec3-11533</strain>
    </source>
</reference>
<feature type="domain" description="Ketopantoate reductase N-terminal" evidence="5">
    <location>
        <begin position="6"/>
        <end position="132"/>
    </location>
</feature>
<dbReference type="PANTHER" id="PTHR21708:SF26">
    <property type="entry name" value="2-DEHYDROPANTOATE 2-REDUCTASE"/>
    <property type="match status" value="1"/>
</dbReference>
<sequence>MKMRTVALIGLGAMGSFFAPRLLEHLGAENFQVIAEGARKERLEKRGISVNGVAYRFPIRTPQEGRPVDLLLIAVKDTGLDQAIRDVRGFVGPETQILCVLNGVESEERVAAAYGWEHVLYSFMRVSIVMRDGAAQYDPRGGVVQFGEARNEILSPRVCAVRELMDFCEIPYRIPKDMIAAMWFKYACNIGENLTCALLGIPFGAFLRSESANALRLSAMREVQAVARARGIEIPEEKLLRQIETIRRIPFGNKPSTLQDIEAGKKTEIEMFAGTMVRMGQASGIPTPICQMFLWGIRVLEEKNRGIFSDPAVDAAPLG</sequence>
<dbReference type="PANTHER" id="PTHR21708">
    <property type="entry name" value="PROBABLE 2-DEHYDROPANTOATE 2-REDUCTASE"/>
    <property type="match status" value="1"/>
</dbReference>
<dbReference type="InterPro" id="IPR013752">
    <property type="entry name" value="KPA_reductase"/>
</dbReference>
<evidence type="ECO:0000256" key="4">
    <source>
        <dbReference type="RuleBase" id="RU362068"/>
    </source>
</evidence>
<dbReference type="Gene3D" id="3.40.50.720">
    <property type="entry name" value="NAD(P)-binding Rossmann-like Domain"/>
    <property type="match status" value="1"/>
</dbReference>
<protein>
    <recommendedName>
        <fullName evidence="4">2-dehydropantoate 2-reductase</fullName>
        <ecNumber evidence="4">1.1.1.169</ecNumber>
    </recommendedName>
    <alternativeName>
        <fullName evidence="4">Ketopantoate reductase</fullName>
    </alternativeName>
</protein>
<dbReference type="Pfam" id="PF02558">
    <property type="entry name" value="ApbA"/>
    <property type="match status" value="1"/>
</dbReference>
<name>A0A9D1ID50_9FIRM</name>
<comment type="similarity">
    <text evidence="1 4">Belongs to the ketopantoate reductase family.</text>
</comment>
<evidence type="ECO:0000256" key="1">
    <source>
        <dbReference type="ARBA" id="ARBA00007870"/>
    </source>
</evidence>
<dbReference type="Gene3D" id="1.10.1040.10">
    <property type="entry name" value="N-(1-d-carboxylethyl)-l-norvaline Dehydrogenase, domain 2"/>
    <property type="match status" value="1"/>
</dbReference>
<reference evidence="7" key="2">
    <citation type="journal article" date="2021" name="PeerJ">
        <title>Extensive microbial diversity within the chicken gut microbiome revealed by metagenomics and culture.</title>
        <authorList>
            <person name="Gilroy R."/>
            <person name="Ravi A."/>
            <person name="Getino M."/>
            <person name="Pursley I."/>
            <person name="Horton D.L."/>
            <person name="Alikhan N.F."/>
            <person name="Baker D."/>
            <person name="Gharbi K."/>
            <person name="Hall N."/>
            <person name="Watson M."/>
            <person name="Adriaenssens E.M."/>
            <person name="Foster-Nyarko E."/>
            <person name="Jarju S."/>
            <person name="Secka A."/>
            <person name="Antonio M."/>
            <person name="Oren A."/>
            <person name="Chaudhuri R.R."/>
            <person name="La Ragione R."/>
            <person name="Hildebrand F."/>
            <person name="Pallen M.J."/>
        </authorList>
    </citation>
    <scope>NUCLEOTIDE SEQUENCE</scope>
    <source>
        <strain evidence="7">ChiHcec3-11533</strain>
    </source>
</reference>
<dbReference type="EC" id="1.1.1.169" evidence="4"/>
<proteinExistence type="inferred from homology"/>
<comment type="pathway">
    <text evidence="4">Cofactor biosynthesis; (R)-pantothenate biosynthesis; (R)-pantoate from 3-methyl-2-oxobutanoate: step 2/2.</text>
</comment>
<keyword evidence="4" id="KW-0566">Pantothenate biosynthesis</keyword>
<dbReference type="InterPro" id="IPR036291">
    <property type="entry name" value="NAD(P)-bd_dom_sf"/>
</dbReference>
<feature type="domain" description="Ketopantoate reductase C-terminal" evidence="6">
    <location>
        <begin position="177"/>
        <end position="294"/>
    </location>
</feature>